<feature type="domain" description="Retrovirus-related Pol polyprotein from transposon TNT 1-94-like beta-barrel" evidence="2">
    <location>
        <begin position="225"/>
        <end position="299"/>
    </location>
</feature>
<dbReference type="InterPro" id="IPR054722">
    <property type="entry name" value="PolX-like_BBD"/>
</dbReference>
<evidence type="ECO:0000256" key="1">
    <source>
        <dbReference type="SAM" id="MobiDB-lite"/>
    </source>
</evidence>
<sequence length="355" mass="38001">MQDNFCSFFHRLPVPLQQTMYHSCLRHYPAATVRNPVACAAKKLIHRQIDLLPPSVLPIPDSDNDTSAAIGKISRSSTQPRQNQPHQSLDAPPRAAQSSGAVTLGSPATGLRSRHLRRRWKDLGKHDPTAQSNQKISHLICAFCKHRGHTIDLCNMRAGILQRSAALTASESIPSSDAASFDPVSLTTPTYSIADLQALFNQVQVLSSSASNPALSVTPGISSEWFLDSACCNHMTDNPHLTSAHTPPVLPTITTADGSAMTVSHVGSISTPNLSVSDIFCVPKLHLNLLSVGQLTELGLNLFFSSRGCLVQDSRTGQIVGTARKVGRLFELTSLHLPSSSVSAPVIAASASIEL</sequence>
<accession>A0A2N9FZC3</accession>
<dbReference type="EMBL" id="OIVN01001618">
    <property type="protein sequence ID" value="SPC95927.1"/>
    <property type="molecule type" value="Genomic_DNA"/>
</dbReference>
<dbReference type="AlphaFoldDB" id="A0A2N9FZC3"/>
<gene>
    <name evidence="3" type="ORF">FSB_LOCUS23809</name>
</gene>
<evidence type="ECO:0000313" key="3">
    <source>
        <dbReference type="EMBL" id="SPC95927.1"/>
    </source>
</evidence>
<evidence type="ECO:0000259" key="2">
    <source>
        <dbReference type="Pfam" id="PF22936"/>
    </source>
</evidence>
<proteinExistence type="predicted"/>
<organism evidence="3">
    <name type="scientific">Fagus sylvatica</name>
    <name type="common">Beechnut</name>
    <dbReference type="NCBI Taxonomy" id="28930"/>
    <lineage>
        <taxon>Eukaryota</taxon>
        <taxon>Viridiplantae</taxon>
        <taxon>Streptophyta</taxon>
        <taxon>Embryophyta</taxon>
        <taxon>Tracheophyta</taxon>
        <taxon>Spermatophyta</taxon>
        <taxon>Magnoliopsida</taxon>
        <taxon>eudicotyledons</taxon>
        <taxon>Gunneridae</taxon>
        <taxon>Pentapetalae</taxon>
        <taxon>rosids</taxon>
        <taxon>fabids</taxon>
        <taxon>Fagales</taxon>
        <taxon>Fagaceae</taxon>
        <taxon>Fagus</taxon>
    </lineage>
</organism>
<feature type="compositionally biased region" description="Polar residues" evidence="1">
    <location>
        <begin position="74"/>
        <end position="87"/>
    </location>
</feature>
<dbReference type="Pfam" id="PF22936">
    <property type="entry name" value="Pol_BBD"/>
    <property type="match status" value="1"/>
</dbReference>
<reference evidence="3" key="1">
    <citation type="submission" date="2018-02" db="EMBL/GenBank/DDBJ databases">
        <authorList>
            <person name="Cohen D.B."/>
            <person name="Kent A.D."/>
        </authorList>
    </citation>
    <scope>NUCLEOTIDE SEQUENCE</scope>
</reference>
<feature type="region of interest" description="Disordered" evidence="1">
    <location>
        <begin position="74"/>
        <end position="114"/>
    </location>
</feature>
<protein>
    <recommendedName>
        <fullName evidence="2">Retrovirus-related Pol polyprotein from transposon TNT 1-94-like beta-barrel domain-containing protein</fullName>
    </recommendedName>
</protein>
<name>A0A2N9FZC3_FAGSY</name>